<name>A0A437MLD5_9SPHI</name>
<protein>
    <submittedName>
        <fullName evidence="2">DNA-binding protein</fullName>
    </submittedName>
</protein>
<reference evidence="2 3" key="1">
    <citation type="submission" date="2019-01" db="EMBL/GenBank/DDBJ databases">
        <authorList>
            <person name="Chen W.-M."/>
        </authorList>
    </citation>
    <scope>NUCLEOTIDE SEQUENCE [LARGE SCALE GENOMIC DNA]</scope>
    <source>
        <strain evidence="2 3">YBJ-36</strain>
    </source>
</reference>
<dbReference type="PANTHER" id="PTHR34585:SF22">
    <property type="entry name" value="HELIX-TURN-HELIX DOMAIN-CONTAINING PROTEIN"/>
    <property type="match status" value="1"/>
</dbReference>
<accession>A0A437MLD5</accession>
<dbReference type="Pfam" id="PF12728">
    <property type="entry name" value="HTH_17"/>
    <property type="match status" value="1"/>
</dbReference>
<keyword evidence="2" id="KW-0238">DNA-binding</keyword>
<comment type="caution">
    <text evidence="2">The sequence shown here is derived from an EMBL/GenBank/DDBJ whole genome shotgun (WGS) entry which is preliminary data.</text>
</comment>
<evidence type="ECO:0000259" key="1">
    <source>
        <dbReference type="Pfam" id="PF12728"/>
    </source>
</evidence>
<dbReference type="Proteomes" id="UP000282759">
    <property type="component" value="Unassembled WGS sequence"/>
</dbReference>
<evidence type="ECO:0000313" key="3">
    <source>
        <dbReference type="Proteomes" id="UP000282759"/>
    </source>
</evidence>
<dbReference type="PANTHER" id="PTHR34585">
    <property type="match status" value="1"/>
</dbReference>
<dbReference type="SUPFAM" id="SSF46955">
    <property type="entry name" value="Putative DNA-binding domain"/>
    <property type="match status" value="1"/>
</dbReference>
<dbReference type="OrthoDB" id="1524679at2"/>
<organism evidence="2 3">
    <name type="scientific">Mucilaginibacter limnophilus</name>
    <dbReference type="NCBI Taxonomy" id="1932778"/>
    <lineage>
        <taxon>Bacteria</taxon>
        <taxon>Pseudomonadati</taxon>
        <taxon>Bacteroidota</taxon>
        <taxon>Sphingobacteriia</taxon>
        <taxon>Sphingobacteriales</taxon>
        <taxon>Sphingobacteriaceae</taxon>
        <taxon>Mucilaginibacter</taxon>
    </lineage>
</organism>
<dbReference type="RefSeq" id="WP_127706988.1">
    <property type="nucleotide sequence ID" value="NZ_SACK01000008.1"/>
</dbReference>
<evidence type="ECO:0000313" key="2">
    <source>
        <dbReference type="EMBL" id="RVT98416.1"/>
    </source>
</evidence>
<dbReference type="EMBL" id="SACK01000008">
    <property type="protein sequence ID" value="RVT98416.1"/>
    <property type="molecule type" value="Genomic_DNA"/>
</dbReference>
<dbReference type="GO" id="GO:0003677">
    <property type="term" value="F:DNA binding"/>
    <property type="evidence" value="ECO:0007669"/>
    <property type="project" value="UniProtKB-KW"/>
</dbReference>
<keyword evidence="3" id="KW-1185">Reference proteome</keyword>
<sequence length="88" mass="10352">MAAIEILTKDDLQQFRQQLLEDIKNIISIPSIQVKQWLKSDEVRKMLRISASTLQTLRINGTLSYSRVGRIMYYKRDDILKLLEGNER</sequence>
<dbReference type="AlphaFoldDB" id="A0A437MLD5"/>
<dbReference type="InterPro" id="IPR041657">
    <property type="entry name" value="HTH_17"/>
</dbReference>
<dbReference type="InterPro" id="IPR009061">
    <property type="entry name" value="DNA-bd_dom_put_sf"/>
</dbReference>
<proteinExistence type="predicted"/>
<gene>
    <name evidence="2" type="ORF">EOD41_16620</name>
</gene>
<feature type="domain" description="Helix-turn-helix" evidence="1">
    <location>
        <begin position="37"/>
        <end position="86"/>
    </location>
</feature>